<dbReference type="AlphaFoldDB" id="A0AAX3W494"/>
<protein>
    <submittedName>
        <fullName evidence="3">Alpha/beta hydrolase</fullName>
    </submittedName>
</protein>
<dbReference type="SUPFAM" id="SSF53474">
    <property type="entry name" value="alpha/beta-Hydrolases"/>
    <property type="match status" value="1"/>
</dbReference>
<evidence type="ECO:0000313" key="4">
    <source>
        <dbReference type="Proteomes" id="UP001223261"/>
    </source>
</evidence>
<dbReference type="InterPro" id="IPR050266">
    <property type="entry name" value="AB_hydrolase_sf"/>
</dbReference>
<dbReference type="Gene3D" id="3.40.50.1820">
    <property type="entry name" value="alpha/beta hydrolase"/>
    <property type="match status" value="1"/>
</dbReference>
<dbReference type="RefSeq" id="WP_282862142.1">
    <property type="nucleotide sequence ID" value="NZ_CP118848.1"/>
</dbReference>
<gene>
    <name evidence="3" type="ORF">PYH69_14545</name>
</gene>
<keyword evidence="1 3" id="KW-0378">Hydrolase</keyword>
<dbReference type="InterPro" id="IPR000073">
    <property type="entry name" value="AB_hydrolase_1"/>
</dbReference>
<dbReference type="Pfam" id="PF00561">
    <property type="entry name" value="Abhydrolase_1"/>
    <property type="match status" value="1"/>
</dbReference>
<dbReference type="Proteomes" id="UP001223261">
    <property type="component" value="Chromosome"/>
</dbReference>
<reference evidence="3" key="1">
    <citation type="journal article" date="2023" name="Antibiotics">
        <title>Prevalence and Molecular Characterization of Methicillin-Resistant Staphylococci (MRS) and Mammaliicocci (MRM) in Dromedary Camels from Algeria: First Detection of SCCmec-mecC Hybrid in Methicillin-Resistant Mammaliicoccus lentus.</title>
        <authorList>
            <person name="Belhout C."/>
            <person name="Boyen F."/>
            <person name="Vereecke N."/>
            <person name="Theuns S."/>
            <person name="Taibi N."/>
            <person name="Stegger M."/>
            <person name="de la Fe-Rodriguez P.Y."/>
            <person name="Bouayad L."/>
            <person name="Elgroud R."/>
            <person name="Butaye P."/>
        </authorList>
    </citation>
    <scope>NUCLEOTIDE SEQUENCE</scope>
    <source>
        <strain evidence="3">7048</strain>
    </source>
</reference>
<dbReference type="PANTHER" id="PTHR43798:SF31">
    <property type="entry name" value="AB HYDROLASE SUPERFAMILY PROTEIN YCLE"/>
    <property type="match status" value="1"/>
</dbReference>
<dbReference type="EMBL" id="CP118848">
    <property type="protein sequence ID" value="WHI59896.1"/>
    <property type="molecule type" value="Genomic_DNA"/>
</dbReference>
<evidence type="ECO:0000259" key="2">
    <source>
        <dbReference type="Pfam" id="PF00561"/>
    </source>
</evidence>
<dbReference type="GO" id="GO:0016020">
    <property type="term" value="C:membrane"/>
    <property type="evidence" value="ECO:0007669"/>
    <property type="project" value="TreeGrafter"/>
</dbReference>
<dbReference type="PANTHER" id="PTHR43798">
    <property type="entry name" value="MONOACYLGLYCEROL LIPASE"/>
    <property type="match status" value="1"/>
</dbReference>
<proteinExistence type="predicted"/>
<organism evidence="3 4">
    <name type="scientific">Mammaliicoccus lentus</name>
    <name type="common">Staphylococcus lentus</name>
    <dbReference type="NCBI Taxonomy" id="42858"/>
    <lineage>
        <taxon>Bacteria</taxon>
        <taxon>Bacillati</taxon>
        <taxon>Bacillota</taxon>
        <taxon>Bacilli</taxon>
        <taxon>Bacillales</taxon>
        <taxon>Staphylococcaceae</taxon>
        <taxon>Mammaliicoccus</taxon>
    </lineage>
</organism>
<dbReference type="PRINTS" id="PR00111">
    <property type="entry name" value="ABHYDROLASE"/>
</dbReference>
<evidence type="ECO:0000313" key="3">
    <source>
        <dbReference type="EMBL" id="WHI59896.1"/>
    </source>
</evidence>
<name>A0AAX3W494_MAMLE</name>
<feature type="domain" description="AB hydrolase-1" evidence="2">
    <location>
        <begin position="23"/>
        <end position="256"/>
    </location>
</feature>
<dbReference type="GO" id="GO:0016787">
    <property type="term" value="F:hydrolase activity"/>
    <property type="evidence" value="ECO:0007669"/>
    <property type="project" value="UniProtKB-KW"/>
</dbReference>
<accession>A0AAX3W494</accession>
<evidence type="ECO:0000256" key="1">
    <source>
        <dbReference type="ARBA" id="ARBA00022801"/>
    </source>
</evidence>
<dbReference type="InterPro" id="IPR029058">
    <property type="entry name" value="AB_hydrolase_fold"/>
</dbReference>
<sequence length="270" mass="30463">MTHRIQIEENAYLNVEDFGEGQPIVFLHGWPANNKMFEYQAQHVVNNGYRYIGIDHRGFGLSDTTASGYDYDTIVDDVQKVVDELNLKNYVVVGFSVGGALALKYAAKHNNPDLEKMILLGPAGPSFTQREGYPYGMEVDDVTDLMKSISDDQPKAITEFGDTFFSSNTNVSDEYKNYFTQLTLTSSLISTVKLLESLRDEDLREDVKNIDLPVYGIHSTDDAACPIEFSEVLEKTMPNYQLTRVSDVGHALFVEKKHEINDLIIELLKK</sequence>